<dbReference type="Gene3D" id="3.50.7.10">
    <property type="entry name" value="GroEL"/>
    <property type="match status" value="2"/>
</dbReference>
<dbReference type="Gene3D" id="1.10.560.10">
    <property type="entry name" value="GroEL-like equatorial domain"/>
    <property type="match status" value="1"/>
</dbReference>
<feature type="compositionally biased region" description="Basic and acidic residues" evidence="4">
    <location>
        <begin position="12"/>
        <end position="23"/>
    </location>
</feature>
<dbReference type="SUPFAM" id="SSF48592">
    <property type="entry name" value="GroEL equatorial domain-like"/>
    <property type="match status" value="1"/>
</dbReference>
<dbReference type="Pfam" id="PF00118">
    <property type="entry name" value="Cpn60_TCP1"/>
    <property type="match status" value="1"/>
</dbReference>
<keyword evidence="7" id="KW-1185">Reference proteome</keyword>
<dbReference type="GO" id="GO:0051082">
    <property type="term" value="F:unfolded protein binding"/>
    <property type="evidence" value="ECO:0007669"/>
    <property type="project" value="InterPro"/>
</dbReference>
<dbReference type="OrthoDB" id="1063785at2759"/>
<name>A0A7J6WYW5_THATH</name>
<dbReference type="PROSITE" id="PS00750">
    <property type="entry name" value="TCP1_1"/>
    <property type="match status" value="1"/>
</dbReference>
<organism evidence="6 7">
    <name type="scientific">Thalictrum thalictroides</name>
    <name type="common">Rue-anemone</name>
    <name type="synonym">Anemone thalictroides</name>
    <dbReference type="NCBI Taxonomy" id="46969"/>
    <lineage>
        <taxon>Eukaryota</taxon>
        <taxon>Viridiplantae</taxon>
        <taxon>Streptophyta</taxon>
        <taxon>Embryophyta</taxon>
        <taxon>Tracheophyta</taxon>
        <taxon>Spermatophyta</taxon>
        <taxon>Magnoliopsida</taxon>
        <taxon>Ranunculales</taxon>
        <taxon>Ranunculaceae</taxon>
        <taxon>Thalictroideae</taxon>
        <taxon>Thalictrum</taxon>
    </lineage>
</organism>
<dbReference type="EMBL" id="JABWDY010009582">
    <property type="protein sequence ID" value="KAF5201312.1"/>
    <property type="molecule type" value="Genomic_DNA"/>
</dbReference>
<dbReference type="GO" id="GO:0004867">
    <property type="term" value="F:serine-type endopeptidase inhibitor activity"/>
    <property type="evidence" value="ECO:0007669"/>
    <property type="project" value="InterPro"/>
</dbReference>
<evidence type="ECO:0000256" key="2">
    <source>
        <dbReference type="ARBA" id="ARBA00009500"/>
    </source>
</evidence>
<dbReference type="InterPro" id="IPR023796">
    <property type="entry name" value="Serpin_dom"/>
</dbReference>
<sequence>MAAPAVHQSRSSKTESYTDNKRKDDVRQANIIATRLVADAARTSLGPKGMDKMICTASGEDVEIVKIGGTVDDTKLVKGLVFDKKVSHSAGGPTHVGNAKIAVIQFQMSPPKTDIEQSIIVSDYTQMDWILKEERNYILGIMKKIKAKLGADVERDEIEFITKTLNCLPIANIEHFHEEKMGHADCAEEVSLGNGGKIVIITGIKDMGKTTTVLVRGSNQLVFDEEWRATVRERAFAEALEVIPYTLAENAGLTKEELLSFLEVENLNDHNLHIKVKRCLTESLKPLTSDLLYLFCGIWIDQTLPLNPKFKTDAEDGYKLAKVENVDFQHKAEEVIDKVNRWAKDATNGLIKSVLPKGCLDSMTGLVLANALYFKGRWVEPLKESRTENSKFYPLDGNPVEVPFMTSSKRQYITTFEDFKILRLPYEGHADFSMHIILPNKNDGIWPLLENVGTDPKFLEKCLKILKGLGLKLCMSEKAEFDKIVSYFKPDEWLERSIVYQKSYIQVDEKGTEAVAVTVMRGMCGRSPYR</sequence>
<dbReference type="InterPro" id="IPR042178">
    <property type="entry name" value="Serpin_sf_1"/>
</dbReference>
<dbReference type="AlphaFoldDB" id="A0A7J6WYW5"/>
<dbReference type="PANTHER" id="PTHR11461">
    <property type="entry name" value="SERINE PROTEASE INHIBITOR, SERPIN"/>
    <property type="match status" value="1"/>
</dbReference>
<dbReference type="InterPro" id="IPR000215">
    <property type="entry name" value="Serpin_fam"/>
</dbReference>
<gene>
    <name evidence="6" type="ORF">FRX31_009101</name>
</gene>
<dbReference type="Gene3D" id="6.20.40.10">
    <property type="match status" value="1"/>
</dbReference>
<feature type="region of interest" description="Disordered" evidence="4">
    <location>
        <begin position="1"/>
        <end position="23"/>
    </location>
</feature>
<proteinExistence type="inferred from homology"/>
<dbReference type="GO" id="GO:0006457">
    <property type="term" value="P:protein folding"/>
    <property type="evidence" value="ECO:0007669"/>
    <property type="project" value="InterPro"/>
</dbReference>
<dbReference type="InterPro" id="IPR002423">
    <property type="entry name" value="Cpn60/GroEL/TCP-1"/>
</dbReference>
<dbReference type="InterPro" id="IPR042185">
    <property type="entry name" value="Serpin_sf_2"/>
</dbReference>
<evidence type="ECO:0000256" key="4">
    <source>
        <dbReference type="SAM" id="MobiDB-lite"/>
    </source>
</evidence>
<dbReference type="SMART" id="SM00093">
    <property type="entry name" value="SERPIN"/>
    <property type="match status" value="1"/>
</dbReference>
<dbReference type="SUPFAM" id="SSF56574">
    <property type="entry name" value="Serpins"/>
    <property type="match status" value="1"/>
</dbReference>
<comment type="caution">
    <text evidence="6">The sequence shown here is derived from an EMBL/GenBank/DDBJ whole genome shotgun (WGS) entry which is preliminary data.</text>
</comment>
<evidence type="ECO:0000256" key="3">
    <source>
        <dbReference type="RuleBase" id="RU000411"/>
    </source>
</evidence>
<feature type="domain" description="Serpin" evidence="5">
    <location>
        <begin position="234"/>
        <end position="528"/>
    </location>
</feature>
<accession>A0A7J6WYW5</accession>
<dbReference type="InterPro" id="IPR036186">
    <property type="entry name" value="Serpin_sf"/>
</dbReference>
<dbReference type="InterPro" id="IPR002194">
    <property type="entry name" value="Chaperonin_TCP-1_CS"/>
</dbReference>
<dbReference type="InterPro" id="IPR027409">
    <property type="entry name" value="GroEL-like_apical_dom_sf"/>
</dbReference>
<comment type="similarity">
    <text evidence="2 3">Belongs to the serpin family.</text>
</comment>
<dbReference type="Gene3D" id="2.30.39.10">
    <property type="entry name" value="Alpha-1-antitrypsin, domain 1"/>
    <property type="match status" value="1"/>
</dbReference>
<evidence type="ECO:0000256" key="1">
    <source>
        <dbReference type="ARBA" id="ARBA00008020"/>
    </source>
</evidence>
<dbReference type="InterPro" id="IPR027413">
    <property type="entry name" value="GROEL-like_equatorial_sf"/>
</dbReference>
<dbReference type="GO" id="GO:0005615">
    <property type="term" value="C:extracellular space"/>
    <property type="evidence" value="ECO:0007669"/>
    <property type="project" value="InterPro"/>
</dbReference>
<evidence type="ECO:0000259" key="5">
    <source>
        <dbReference type="SMART" id="SM00093"/>
    </source>
</evidence>
<dbReference type="Gene3D" id="3.30.497.10">
    <property type="entry name" value="Antithrombin, subunit I, domain 2"/>
    <property type="match status" value="1"/>
</dbReference>
<reference evidence="6 7" key="1">
    <citation type="submission" date="2020-06" db="EMBL/GenBank/DDBJ databases">
        <title>Transcriptomic and genomic resources for Thalictrum thalictroides and T. hernandezii: Facilitating candidate gene discovery in an emerging model plant lineage.</title>
        <authorList>
            <person name="Arias T."/>
            <person name="Riano-Pachon D.M."/>
            <person name="Di Stilio V.S."/>
        </authorList>
    </citation>
    <scope>NUCLEOTIDE SEQUENCE [LARGE SCALE GENOMIC DNA]</scope>
    <source>
        <strain evidence="7">cv. WT478/WT964</strain>
        <tissue evidence="6">Leaves</tissue>
    </source>
</reference>
<dbReference type="GO" id="GO:0016887">
    <property type="term" value="F:ATP hydrolysis activity"/>
    <property type="evidence" value="ECO:0007669"/>
    <property type="project" value="InterPro"/>
</dbReference>
<dbReference type="SUPFAM" id="SSF52029">
    <property type="entry name" value="GroEL apical domain-like"/>
    <property type="match status" value="1"/>
</dbReference>
<dbReference type="PANTHER" id="PTHR11461:SF315">
    <property type="entry name" value="SERPIN-Z3-LIKE"/>
    <property type="match status" value="1"/>
</dbReference>
<protein>
    <submittedName>
        <fullName evidence="6">T-complex protein 1 subunit delta</fullName>
    </submittedName>
</protein>
<dbReference type="GO" id="GO:0005524">
    <property type="term" value="F:ATP binding"/>
    <property type="evidence" value="ECO:0007669"/>
    <property type="project" value="InterPro"/>
</dbReference>
<dbReference type="Pfam" id="PF00079">
    <property type="entry name" value="Serpin"/>
    <property type="match status" value="1"/>
</dbReference>
<evidence type="ECO:0000313" key="7">
    <source>
        <dbReference type="Proteomes" id="UP000554482"/>
    </source>
</evidence>
<evidence type="ECO:0000313" key="6">
    <source>
        <dbReference type="EMBL" id="KAF5201312.1"/>
    </source>
</evidence>
<comment type="similarity">
    <text evidence="1">Belongs to the TCP-1 chaperonin family.</text>
</comment>
<dbReference type="Proteomes" id="UP000554482">
    <property type="component" value="Unassembled WGS sequence"/>
</dbReference>